<dbReference type="GO" id="GO:0031146">
    <property type="term" value="P:SCF-dependent proteasomal ubiquitin-dependent protein catabolic process"/>
    <property type="evidence" value="ECO:0007669"/>
    <property type="project" value="TreeGrafter"/>
</dbReference>
<name>A0AAE0LJ49_9CHLO</name>
<feature type="domain" description="F-box/LRR-repeat protein 15-like leucin rich repeat" evidence="2">
    <location>
        <begin position="149"/>
        <end position="362"/>
    </location>
</feature>
<keyword evidence="4" id="KW-1185">Reference proteome</keyword>
<protein>
    <recommendedName>
        <fullName evidence="2">F-box/LRR-repeat protein 15-like leucin rich repeat domain-containing protein</fullName>
    </recommendedName>
</protein>
<evidence type="ECO:0000313" key="3">
    <source>
        <dbReference type="EMBL" id="KAK3287281.1"/>
    </source>
</evidence>
<organism evidence="3 4">
    <name type="scientific">Cymbomonas tetramitiformis</name>
    <dbReference type="NCBI Taxonomy" id="36881"/>
    <lineage>
        <taxon>Eukaryota</taxon>
        <taxon>Viridiplantae</taxon>
        <taxon>Chlorophyta</taxon>
        <taxon>Pyramimonadophyceae</taxon>
        <taxon>Pyramimonadales</taxon>
        <taxon>Pyramimonadaceae</taxon>
        <taxon>Cymbomonas</taxon>
    </lineage>
</organism>
<dbReference type="PANTHER" id="PTHR13318:SF95">
    <property type="entry name" value="F-BOX PROTEIN YLR352W"/>
    <property type="match status" value="1"/>
</dbReference>
<gene>
    <name evidence="3" type="ORF">CYMTET_5196</name>
</gene>
<proteinExistence type="predicted"/>
<dbReference type="EMBL" id="LGRX02000928">
    <property type="protein sequence ID" value="KAK3287281.1"/>
    <property type="molecule type" value="Genomic_DNA"/>
</dbReference>
<evidence type="ECO:0000256" key="1">
    <source>
        <dbReference type="ARBA" id="ARBA00004430"/>
    </source>
</evidence>
<sequence>MTKTAVVTLVAVTAATLVGVGVIHEMQVEERQRLHRGLMSQANKFILWELPVELGGRVLGLLPFKSVAQLRTLSKKAPSWVTDCLRCTSCISINSPLLADSQVLSLPSGGLQNLTRLEFHRCTQLTDDALIGVFEKCSQLTHFLLKGSSRVTDVSICEIPQRFLRLQYLALCNLSAVTDASTIPIFRTCPLQHVDVYGTTGVTDASIELLGPALQFLSVSKNPNISDKSMSKCVRTSPHLQELYCYGCPISDSALQLLERCHNLRALSVSECEEVSDATIQAIGKGCRNLRYLSVNECHKVTDISINVLGSHCTKLRVLDVGACEGVTDQSIRTIGERCSHLEKLYVWGCFQVTDASISVVAANCCRLRRLVVSGCKDVTDVSISQVARFCPNLQLLNVGECKHITDISISLVGQRCSKIEQLSAYGCPGVTVSSLQKVVQGCALREDLYGCHPLWLFYEAKYEVESESDSDI</sequence>
<dbReference type="GO" id="GO:0019005">
    <property type="term" value="C:SCF ubiquitin ligase complex"/>
    <property type="evidence" value="ECO:0007669"/>
    <property type="project" value="TreeGrafter"/>
</dbReference>
<dbReference type="InterPro" id="IPR032675">
    <property type="entry name" value="LRR_dom_sf"/>
</dbReference>
<dbReference type="SUPFAM" id="SSF52047">
    <property type="entry name" value="RNI-like"/>
    <property type="match status" value="1"/>
</dbReference>
<dbReference type="SUPFAM" id="SSF52058">
    <property type="entry name" value="L domain-like"/>
    <property type="match status" value="1"/>
</dbReference>
<dbReference type="InterPro" id="IPR057207">
    <property type="entry name" value="FBXL15_LRR"/>
</dbReference>
<evidence type="ECO:0000313" key="4">
    <source>
        <dbReference type="Proteomes" id="UP001190700"/>
    </source>
</evidence>
<dbReference type="Proteomes" id="UP001190700">
    <property type="component" value="Unassembled WGS sequence"/>
</dbReference>
<dbReference type="SMART" id="SM00367">
    <property type="entry name" value="LRR_CC"/>
    <property type="match status" value="12"/>
</dbReference>
<comment type="subcellular location">
    <subcellularLocation>
        <location evidence="1">Cytoplasm</location>
        <location evidence="1">Cytoskeleton</location>
        <location evidence="1">Cilium axoneme</location>
    </subcellularLocation>
</comment>
<dbReference type="PANTHER" id="PTHR13318">
    <property type="entry name" value="PARTNER OF PAIRED, ISOFORM B-RELATED"/>
    <property type="match status" value="1"/>
</dbReference>
<evidence type="ECO:0000259" key="2">
    <source>
        <dbReference type="Pfam" id="PF25372"/>
    </source>
</evidence>
<dbReference type="Gene3D" id="3.80.10.10">
    <property type="entry name" value="Ribonuclease Inhibitor"/>
    <property type="match status" value="3"/>
</dbReference>
<dbReference type="GO" id="GO:0005930">
    <property type="term" value="C:axoneme"/>
    <property type="evidence" value="ECO:0007669"/>
    <property type="project" value="UniProtKB-SubCell"/>
</dbReference>
<comment type="caution">
    <text evidence="3">The sequence shown here is derived from an EMBL/GenBank/DDBJ whole genome shotgun (WGS) entry which is preliminary data.</text>
</comment>
<accession>A0AAE0LJ49</accession>
<dbReference type="AlphaFoldDB" id="A0AAE0LJ49"/>
<reference evidence="3 4" key="1">
    <citation type="journal article" date="2015" name="Genome Biol. Evol.">
        <title>Comparative Genomics of a Bacterivorous Green Alga Reveals Evolutionary Causalities and Consequences of Phago-Mixotrophic Mode of Nutrition.</title>
        <authorList>
            <person name="Burns J.A."/>
            <person name="Paasch A."/>
            <person name="Narechania A."/>
            <person name="Kim E."/>
        </authorList>
    </citation>
    <scope>NUCLEOTIDE SEQUENCE [LARGE SCALE GENOMIC DNA]</scope>
    <source>
        <strain evidence="3 4">PLY_AMNH</strain>
    </source>
</reference>
<dbReference type="Pfam" id="PF25372">
    <property type="entry name" value="DUF7885"/>
    <property type="match status" value="1"/>
</dbReference>
<dbReference type="InterPro" id="IPR006553">
    <property type="entry name" value="Leu-rich_rpt_Cys-con_subtyp"/>
</dbReference>